<dbReference type="EMBL" id="UZAM01013918">
    <property type="protein sequence ID" value="VDP30872.1"/>
    <property type="molecule type" value="Genomic_DNA"/>
</dbReference>
<proteinExistence type="predicted"/>
<dbReference type="Proteomes" id="UP000270296">
    <property type="component" value="Unassembled WGS sequence"/>
</dbReference>
<keyword evidence="1" id="KW-0472">Membrane</keyword>
<feature type="transmembrane region" description="Helical" evidence="1">
    <location>
        <begin position="149"/>
        <end position="175"/>
    </location>
</feature>
<evidence type="ECO:0000313" key="2">
    <source>
        <dbReference type="EMBL" id="VDP30872.1"/>
    </source>
</evidence>
<evidence type="ECO:0000313" key="3">
    <source>
        <dbReference type="Proteomes" id="UP000270296"/>
    </source>
</evidence>
<gene>
    <name evidence="2" type="ORF">SBAD_LOCUS10326</name>
</gene>
<accession>A0A183J378</accession>
<protein>
    <submittedName>
        <fullName evidence="4">Transmembrane protein</fullName>
    </submittedName>
</protein>
<dbReference type="AlphaFoldDB" id="A0A183J378"/>
<name>A0A183J378_9BILA</name>
<dbReference type="WBParaSite" id="SBAD_0001069001-mRNA-1">
    <property type="protein sequence ID" value="SBAD_0001069001-mRNA-1"/>
    <property type="gene ID" value="SBAD_0001069001"/>
</dbReference>
<evidence type="ECO:0000313" key="4">
    <source>
        <dbReference type="WBParaSite" id="SBAD_0001069001-mRNA-1"/>
    </source>
</evidence>
<keyword evidence="1" id="KW-1133">Transmembrane helix</keyword>
<organism evidence="4">
    <name type="scientific">Soboliphyme baturini</name>
    <dbReference type="NCBI Taxonomy" id="241478"/>
    <lineage>
        <taxon>Eukaryota</taxon>
        <taxon>Metazoa</taxon>
        <taxon>Ecdysozoa</taxon>
        <taxon>Nematoda</taxon>
        <taxon>Enoplea</taxon>
        <taxon>Dorylaimia</taxon>
        <taxon>Dioctophymatida</taxon>
        <taxon>Dioctophymatoidea</taxon>
        <taxon>Soboliphymatidae</taxon>
        <taxon>Soboliphyme</taxon>
    </lineage>
</organism>
<evidence type="ECO:0000256" key="1">
    <source>
        <dbReference type="SAM" id="Phobius"/>
    </source>
</evidence>
<reference evidence="2 3" key="2">
    <citation type="submission" date="2018-11" db="EMBL/GenBank/DDBJ databases">
        <authorList>
            <consortium name="Pathogen Informatics"/>
        </authorList>
    </citation>
    <scope>NUCLEOTIDE SEQUENCE [LARGE SCALE GENOMIC DNA]</scope>
</reference>
<reference evidence="4" key="1">
    <citation type="submission" date="2016-06" db="UniProtKB">
        <authorList>
            <consortium name="WormBaseParasite"/>
        </authorList>
    </citation>
    <scope>IDENTIFICATION</scope>
</reference>
<keyword evidence="1" id="KW-0812">Transmembrane</keyword>
<sequence length="194" mass="21837">MTAFDTHRKELRSKVMSLLIDTIVVESVSRQTHDVNCTKTTRPHKIWLAASTAHSVKRPNRIRTDQGGGLFTRLPHRHLVTHHPQSASSHCHRHRHCHRGVRKHRKPSTRHVLRLTRIILFTIDMYLSLDFDGGTGGVVGWAATAPFFSAALFVAVCLDAVVVRFAVAFTSGLILGVHCRRWRVPFTTQPSSQA</sequence>
<keyword evidence="3" id="KW-1185">Reference proteome</keyword>